<gene>
    <name evidence="3" type="ORF">GCM10010251_03020</name>
</gene>
<reference evidence="3" key="1">
    <citation type="journal article" date="2014" name="Int. J. Syst. Evol. Microbiol.">
        <title>Complete genome sequence of Corynebacterium casei LMG S-19264T (=DSM 44701T), isolated from a smear-ripened cheese.</title>
        <authorList>
            <consortium name="US DOE Joint Genome Institute (JGI-PGF)"/>
            <person name="Walter F."/>
            <person name="Albersmeier A."/>
            <person name="Kalinowski J."/>
            <person name="Ruckert C."/>
        </authorList>
    </citation>
    <scope>NUCLEOTIDE SEQUENCE</scope>
    <source>
        <strain evidence="3">JCM 4346</strain>
    </source>
</reference>
<proteinExistence type="predicted"/>
<keyword evidence="2" id="KW-0472">Membrane</keyword>
<keyword evidence="4" id="KW-1185">Reference proteome</keyword>
<protein>
    <submittedName>
        <fullName evidence="3">Uncharacterized protein</fullName>
    </submittedName>
</protein>
<evidence type="ECO:0000313" key="4">
    <source>
        <dbReference type="Proteomes" id="UP000658320"/>
    </source>
</evidence>
<keyword evidence="2" id="KW-0812">Transmembrane</keyword>
<dbReference type="RefSeq" id="WP_189931314.1">
    <property type="nucleotide sequence ID" value="NZ_BMSX01000001.1"/>
</dbReference>
<organism evidence="3 4">
    <name type="scientific">Streptomyces aurantiogriseus</name>
    <dbReference type="NCBI Taxonomy" id="66870"/>
    <lineage>
        <taxon>Bacteria</taxon>
        <taxon>Bacillati</taxon>
        <taxon>Actinomycetota</taxon>
        <taxon>Actinomycetes</taxon>
        <taxon>Kitasatosporales</taxon>
        <taxon>Streptomycetaceae</taxon>
        <taxon>Streptomyces</taxon>
    </lineage>
</organism>
<sequence>MYARLWFLVPASGLAAVWLALYERTPAKEPQFYILCRTPGSLTAVSWGVALCIVGAAAVSVVGAVRAVRTPSRRPLRPVLHLTVTLVLAVGADGLDSLGSRIAYRTAVSERGADHDACEYGYHVTPGWLFFVPPEVRDQWADASTRQRAAPGVHATATASPTDTFPGRSTAKYAPKAIPSGSLR</sequence>
<keyword evidence="2" id="KW-1133">Transmembrane helix</keyword>
<accession>A0A918EZX4</accession>
<feature type="transmembrane region" description="Helical" evidence="2">
    <location>
        <begin position="42"/>
        <end position="68"/>
    </location>
</feature>
<name>A0A918EZX4_9ACTN</name>
<dbReference type="AlphaFoldDB" id="A0A918EZX4"/>
<dbReference type="EMBL" id="BMSX01000001">
    <property type="protein sequence ID" value="GGQ91851.1"/>
    <property type="molecule type" value="Genomic_DNA"/>
</dbReference>
<feature type="region of interest" description="Disordered" evidence="1">
    <location>
        <begin position="145"/>
        <end position="184"/>
    </location>
</feature>
<evidence type="ECO:0000256" key="1">
    <source>
        <dbReference type="SAM" id="MobiDB-lite"/>
    </source>
</evidence>
<evidence type="ECO:0000313" key="3">
    <source>
        <dbReference type="EMBL" id="GGQ91851.1"/>
    </source>
</evidence>
<feature type="transmembrane region" description="Helical" evidence="2">
    <location>
        <begin position="5"/>
        <end position="22"/>
    </location>
</feature>
<comment type="caution">
    <text evidence="3">The sequence shown here is derived from an EMBL/GenBank/DDBJ whole genome shotgun (WGS) entry which is preliminary data.</text>
</comment>
<dbReference type="Proteomes" id="UP000658320">
    <property type="component" value="Unassembled WGS sequence"/>
</dbReference>
<evidence type="ECO:0000256" key="2">
    <source>
        <dbReference type="SAM" id="Phobius"/>
    </source>
</evidence>
<reference evidence="3" key="2">
    <citation type="submission" date="2020-09" db="EMBL/GenBank/DDBJ databases">
        <authorList>
            <person name="Sun Q."/>
            <person name="Ohkuma M."/>
        </authorList>
    </citation>
    <scope>NUCLEOTIDE SEQUENCE</scope>
    <source>
        <strain evidence="3">JCM 4346</strain>
    </source>
</reference>